<sequence length="94" mass="10415">SGPLRCPSARFVLDGCGSRAFPLRAATSWEWARCSDFPPFCTAEAAVMAYTPAIDIQELHALYHVRGRRLRLRTSHSHGLGMRDAVPIQHVPIS</sequence>
<protein>
    <submittedName>
        <fullName evidence="1">Uncharacterized protein</fullName>
    </submittedName>
</protein>
<reference evidence="1 2" key="1">
    <citation type="journal article" date="2015" name="Genome Biol. Evol.">
        <title>Comparative Genomics of a Bacterivorous Green Alga Reveals Evolutionary Causalities and Consequences of Phago-Mixotrophic Mode of Nutrition.</title>
        <authorList>
            <person name="Burns J.A."/>
            <person name="Paasch A."/>
            <person name="Narechania A."/>
            <person name="Kim E."/>
        </authorList>
    </citation>
    <scope>NUCLEOTIDE SEQUENCE [LARGE SCALE GENOMIC DNA]</scope>
    <source>
        <strain evidence="1 2">PLY_AMNH</strain>
    </source>
</reference>
<evidence type="ECO:0000313" key="1">
    <source>
        <dbReference type="EMBL" id="KAK3257662.1"/>
    </source>
</evidence>
<accession>A0AAE0FD76</accession>
<comment type="caution">
    <text evidence="1">The sequence shown here is derived from an EMBL/GenBank/DDBJ whole genome shotgun (WGS) entry which is preliminary data.</text>
</comment>
<dbReference type="AlphaFoldDB" id="A0AAE0FD76"/>
<dbReference type="Proteomes" id="UP001190700">
    <property type="component" value="Unassembled WGS sequence"/>
</dbReference>
<proteinExistence type="predicted"/>
<evidence type="ECO:0000313" key="2">
    <source>
        <dbReference type="Proteomes" id="UP001190700"/>
    </source>
</evidence>
<keyword evidence="2" id="KW-1185">Reference proteome</keyword>
<feature type="non-terminal residue" evidence="1">
    <location>
        <position position="1"/>
    </location>
</feature>
<name>A0AAE0FD76_9CHLO</name>
<gene>
    <name evidence="1" type="ORF">CYMTET_33262</name>
</gene>
<dbReference type="EMBL" id="LGRX02020267">
    <property type="protein sequence ID" value="KAK3257662.1"/>
    <property type="molecule type" value="Genomic_DNA"/>
</dbReference>
<organism evidence="1 2">
    <name type="scientific">Cymbomonas tetramitiformis</name>
    <dbReference type="NCBI Taxonomy" id="36881"/>
    <lineage>
        <taxon>Eukaryota</taxon>
        <taxon>Viridiplantae</taxon>
        <taxon>Chlorophyta</taxon>
        <taxon>Pyramimonadophyceae</taxon>
        <taxon>Pyramimonadales</taxon>
        <taxon>Pyramimonadaceae</taxon>
        <taxon>Cymbomonas</taxon>
    </lineage>
</organism>